<sequence>MVVECVILALTNESLGQISEKNISQMQVCITEYLSVVVDNEQVSSYPVEFFNSLELSGVPSDKLRIRVGVSVLLIRNLDVPSLHNGTRLQITHLGPNFVRATVMIGMARGESVLIPRIPIIPKDLPSQFKR</sequence>
<protein>
    <recommendedName>
        <fullName evidence="1">DNA helicase Pif1-like 2B domain-containing protein</fullName>
    </recommendedName>
</protein>
<gene>
    <name evidence="2" type="ORF">AVEN_63419_1</name>
</gene>
<dbReference type="PANTHER" id="PTHR10492">
    <property type="match status" value="1"/>
</dbReference>
<comment type="caution">
    <text evidence="2">The sequence shown here is derived from an EMBL/GenBank/DDBJ whole genome shotgun (WGS) entry which is preliminary data.</text>
</comment>
<reference evidence="2 3" key="1">
    <citation type="journal article" date="2019" name="Sci. Rep.">
        <title>Orb-weaving spider Araneus ventricosus genome elucidates the spidroin gene catalogue.</title>
        <authorList>
            <person name="Kono N."/>
            <person name="Nakamura H."/>
            <person name="Ohtoshi R."/>
            <person name="Moran D.A.P."/>
            <person name="Shinohara A."/>
            <person name="Yoshida Y."/>
            <person name="Fujiwara M."/>
            <person name="Mori M."/>
            <person name="Tomita M."/>
            <person name="Arakawa K."/>
        </authorList>
    </citation>
    <scope>NUCLEOTIDE SEQUENCE [LARGE SCALE GENOMIC DNA]</scope>
</reference>
<dbReference type="OrthoDB" id="6428367at2759"/>
<dbReference type="Proteomes" id="UP000499080">
    <property type="component" value="Unassembled WGS sequence"/>
</dbReference>
<evidence type="ECO:0000313" key="2">
    <source>
        <dbReference type="EMBL" id="GBN70549.1"/>
    </source>
</evidence>
<evidence type="ECO:0000313" key="3">
    <source>
        <dbReference type="Proteomes" id="UP000499080"/>
    </source>
</evidence>
<name>A0A4Y2R5N3_ARAVE</name>
<keyword evidence="3" id="KW-1185">Reference proteome</keyword>
<proteinExistence type="predicted"/>
<dbReference type="AlphaFoldDB" id="A0A4Y2R5N3"/>
<organism evidence="2 3">
    <name type="scientific">Araneus ventricosus</name>
    <name type="common">Orbweaver spider</name>
    <name type="synonym">Epeira ventricosa</name>
    <dbReference type="NCBI Taxonomy" id="182803"/>
    <lineage>
        <taxon>Eukaryota</taxon>
        <taxon>Metazoa</taxon>
        <taxon>Ecdysozoa</taxon>
        <taxon>Arthropoda</taxon>
        <taxon>Chelicerata</taxon>
        <taxon>Arachnida</taxon>
        <taxon>Araneae</taxon>
        <taxon>Araneomorphae</taxon>
        <taxon>Entelegynae</taxon>
        <taxon>Araneoidea</taxon>
        <taxon>Araneidae</taxon>
        <taxon>Araneus</taxon>
    </lineage>
</organism>
<dbReference type="InterPro" id="IPR049163">
    <property type="entry name" value="Pif1-like_2B_dom"/>
</dbReference>
<dbReference type="Pfam" id="PF21530">
    <property type="entry name" value="Pif1_2B_dom"/>
    <property type="match status" value="1"/>
</dbReference>
<accession>A0A4Y2R5N3</accession>
<dbReference type="EMBL" id="BGPR01015773">
    <property type="protein sequence ID" value="GBN70549.1"/>
    <property type="molecule type" value="Genomic_DNA"/>
</dbReference>
<evidence type="ECO:0000259" key="1">
    <source>
        <dbReference type="Pfam" id="PF21530"/>
    </source>
</evidence>
<feature type="domain" description="DNA helicase Pif1-like 2B" evidence="1">
    <location>
        <begin position="49"/>
        <end position="94"/>
    </location>
</feature>